<reference evidence="1 2" key="1">
    <citation type="submission" date="2015-04" db="EMBL/GenBank/DDBJ databases">
        <authorList>
            <person name="Heijne W.H."/>
            <person name="Fedorova N.D."/>
            <person name="Nierman W.C."/>
            <person name="Vollebregt A.W."/>
            <person name="Zhao Z."/>
            <person name="Wu L."/>
            <person name="Kumar M."/>
            <person name="Stam H."/>
            <person name="van den Berg M.A."/>
            <person name="Pel H.J."/>
        </authorList>
    </citation>
    <scope>NUCLEOTIDE SEQUENCE [LARGE SCALE GENOMIC DNA]</scope>
    <source>
        <strain evidence="1 2">CBS 393.64</strain>
    </source>
</reference>
<dbReference type="GeneID" id="25313351"/>
<gene>
    <name evidence="1" type="ORF">T310_10287</name>
</gene>
<evidence type="ECO:0000313" key="1">
    <source>
        <dbReference type="EMBL" id="KKA16139.1"/>
    </source>
</evidence>
<organism evidence="1 2">
    <name type="scientific">Rasamsonia emersonii (strain ATCC 16479 / CBS 393.64 / IMI 116815)</name>
    <dbReference type="NCBI Taxonomy" id="1408163"/>
    <lineage>
        <taxon>Eukaryota</taxon>
        <taxon>Fungi</taxon>
        <taxon>Dikarya</taxon>
        <taxon>Ascomycota</taxon>
        <taxon>Pezizomycotina</taxon>
        <taxon>Eurotiomycetes</taxon>
        <taxon>Eurotiomycetidae</taxon>
        <taxon>Eurotiales</taxon>
        <taxon>Trichocomaceae</taxon>
        <taxon>Rasamsonia</taxon>
    </lineage>
</organism>
<sequence>AFLYRTRLPPLSPRSTRRPRRWCPRASGCHRATRFVFTAVIFSVCVILQFANGSPPTGEIRRPVPAVNSADPYRSVCIYRPSSHVTIPLYPTCQIIGASQLGMCCVWLRDIGQMCIEPLFQLDDRS</sequence>
<proteinExistence type="predicted"/>
<protein>
    <submittedName>
        <fullName evidence="1">Uncharacterized protein</fullName>
    </submittedName>
</protein>
<name>A0A0F4YD75_RASE3</name>
<dbReference type="EMBL" id="LASV01000827">
    <property type="protein sequence ID" value="KKA16139.1"/>
    <property type="molecule type" value="Genomic_DNA"/>
</dbReference>
<dbReference type="RefSeq" id="XP_013322751.1">
    <property type="nucleotide sequence ID" value="XM_013467297.1"/>
</dbReference>
<keyword evidence="2" id="KW-1185">Reference proteome</keyword>
<dbReference type="Proteomes" id="UP000053958">
    <property type="component" value="Unassembled WGS sequence"/>
</dbReference>
<feature type="non-terminal residue" evidence="1">
    <location>
        <position position="1"/>
    </location>
</feature>
<evidence type="ECO:0000313" key="2">
    <source>
        <dbReference type="Proteomes" id="UP000053958"/>
    </source>
</evidence>
<comment type="caution">
    <text evidence="1">The sequence shown here is derived from an EMBL/GenBank/DDBJ whole genome shotgun (WGS) entry which is preliminary data.</text>
</comment>
<accession>A0A0F4YD75</accession>
<dbReference type="AlphaFoldDB" id="A0A0F4YD75"/>